<dbReference type="HOGENOM" id="CLU_530944_0_0_12"/>
<dbReference type="RefSeq" id="WP_015706694.1">
    <property type="nucleotide sequence ID" value="NC_015578.1"/>
</dbReference>
<gene>
    <name evidence="2" type="ordered locus">TREPR_3610</name>
</gene>
<accession>F5YR13</accession>
<feature type="region of interest" description="Disordered" evidence="1">
    <location>
        <begin position="479"/>
        <end position="513"/>
    </location>
</feature>
<evidence type="ECO:0000256" key="1">
    <source>
        <dbReference type="SAM" id="MobiDB-lite"/>
    </source>
</evidence>
<dbReference type="AlphaFoldDB" id="F5YR13"/>
<dbReference type="OrthoDB" id="359253at2"/>
<reference evidence="3" key="1">
    <citation type="submission" date="2009-12" db="EMBL/GenBank/DDBJ databases">
        <title>Complete sequence of Treponema primitia strain ZAS-2.</title>
        <authorList>
            <person name="Tetu S.G."/>
            <person name="Matson E."/>
            <person name="Ren Q."/>
            <person name="Seshadri R."/>
            <person name="Elbourne L."/>
            <person name="Hassan K.A."/>
            <person name="Durkin A."/>
            <person name="Radune D."/>
            <person name="Mohamoud Y."/>
            <person name="Shay R."/>
            <person name="Jin S."/>
            <person name="Zhang X."/>
            <person name="Lucey K."/>
            <person name="Ballor N.R."/>
            <person name="Ottesen E."/>
            <person name="Rosenthal R."/>
            <person name="Allen A."/>
            <person name="Leadbetter J.R."/>
            <person name="Paulsen I.T."/>
        </authorList>
    </citation>
    <scope>NUCLEOTIDE SEQUENCE [LARGE SCALE GENOMIC DNA]</scope>
    <source>
        <strain evidence="3">ATCC BAA-887 / DSM 12427 / ZAS-2</strain>
    </source>
</reference>
<dbReference type="InterPro" id="IPR012334">
    <property type="entry name" value="Pectin_lyas_fold"/>
</dbReference>
<dbReference type="KEGG" id="tpi:TREPR_3610"/>
<name>F5YR13_TREPZ</name>
<keyword evidence="3" id="KW-1185">Reference proteome</keyword>
<dbReference type="SUPFAM" id="SSF51126">
    <property type="entry name" value="Pectin lyase-like"/>
    <property type="match status" value="1"/>
</dbReference>
<feature type="compositionally biased region" description="Basic and acidic residues" evidence="1">
    <location>
        <begin position="494"/>
        <end position="503"/>
    </location>
</feature>
<organism evidence="2 3">
    <name type="scientific">Treponema primitia (strain ATCC BAA-887 / DSM 12427 / ZAS-2)</name>
    <dbReference type="NCBI Taxonomy" id="545694"/>
    <lineage>
        <taxon>Bacteria</taxon>
        <taxon>Pseudomonadati</taxon>
        <taxon>Spirochaetota</taxon>
        <taxon>Spirochaetia</taxon>
        <taxon>Spirochaetales</taxon>
        <taxon>Treponemataceae</taxon>
        <taxon>Treponema</taxon>
    </lineage>
</organism>
<protein>
    <submittedName>
        <fullName evidence="2">Putative polymorphic outer membrane protein</fullName>
    </submittedName>
</protein>
<dbReference type="eggNOG" id="COG3210">
    <property type="taxonomic scope" value="Bacteria"/>
</dbReference>
<proteinExistence type="predicted"/>
<dbReference type="EMBL" id="CP001843">
    <property type="protein sequence ID" value="AEF84544.1"/>
    <property type="molecule type" value="Genomic_DNA"/>
</dbReference>
<evidence type="ECO:0000313" key="2">
    <source>
        <dbReference type="EMBL" id="AEF84544.1"/>
    </source>
</evidence>
<reference evidence="2 3" key="2">
    <citation type="journal article" date="2011" name="ISME J.">
        <title>RNA-seq reveals cooperative metabolic interactions between two termite-gut spirochete species in co-culture.</title>
        <authorList>
            <person name="Rosenthal A.Z."/>
            <person name="Matson E.G."/>
            <person name="Eldar A."/>
            <person name="Leadbetter J.R."/>
        </authorList>
    </citation>
    <scope>NUCLEOTIDE SEQUENCE [LARGE SCALE GENOMIC DNA]</scope>
    <source>
        <strain evidence="3">ATCC BAA-887 / DSM 12427 / ZAS-2</strain>
    </source>
</reference>
<dbReference type="STRING" id="545694.TREPR_3610"/>
<dbReference type="Proteomes" id="UP000009223">
    <property type="component" value="Chromosome"/>
</dbReference>
<dbReference type="Gene3D" id="2.160.20.10">
    <property type="entry name" value="Single-stranded right-handed beta-helix, Pectin lyase-like"/>
    <property type="match status" value="1"/>
</dbReference>
<dbReference type="InterPro" id="IPR011050">
    <property type="entry name" value="Pectin_lyase_fold/virulence"/>
</dbReference>
<evidence type="ECO:0000313" key="3">
    <source>
        <dbReference type="Proteomes" id="UP000009223"/>
    </source>
</evidence>
<sequence length="513" mass="52761">MNENTEITLFVSENGDDRNDGSREKPLWSIAAALGKIGGKSYKKAEIVITGTITEPAARKAMVDICGKGLPPVFLRGESPEQPGILNAEGLNRQVLHISDGNSLCLGDNIVIRGGSVNGNGGAGVCIQGGTLIMEGGEISDNDTGVGMGGGVYVGKDSEFIMRGGAITRNNSKMFGGGVFADEGGVFTMRDGCIAGNRAAISGGAVYVGEDAEFALHDGTIEENQAGGQGDVKIGGIRISSGKGGGVYVDDGAAFTMYDGLIRKNRAMAAQGEAQNGGSGAGVYVAEGGRFTCLLGDIAENSASNWGGGVYTEGAFTADSLAMISYNEAGLGGGGIQIAGKAGAFTMKGGYVAHNSTCGCGGAVNALIDSVFSMEDGAIAKNTADVMGNALAIFGKACISGGAVFDNNYIPPQDRQAKPDETISDILKRIREIIDPELREANPAINMGTRREHPAILLVDTGKLSISGGILEGAVAMTKPGQMEDTRPIPSHSVPERGKDGIRDPGNLRIQER</sequence>